<dbReference type="EMBL" id="QKOX01000002">
    <property type="protein sequence ID" value="RWT25658.1"/>
    <property type="molecule type" value="Genomic_DNA"/>
</dbReference>
<dbReference type="Pfam" id="PF00126">
    <property type="entry name" value="HTH_1"/>
    <property type="match status" value="1"/>
</dbReference>
<dbReference type="InterPro" id="IPR005119">
    <property type="entry name" value="LysR_subst-bd"/>
</dbReference>
<keyword evidence="3" id="KW-0238">DNA-binding</keyword>
<comment type="similarity">
    <text evidence="1">Belongs to the LysR transcriptional regulatory family.</text>
</comment>
<dbReference type="Gene3D" id="3.40.190.290">
    <property type="match status" value="1"/>
</dbReference>
<organism evidence="6 7">
    <name type="scientific">Raoultella planticola</name>
    <name type="common">Klebsiella planticola</name>
    <dbReference type="NCBI Taxonomy" id="575"/>
    <lineage>
        <taxon>Bacteria</taxon>
        <taxon>Pseudomonadati</taxon>
        <taxon>Pseudomonadota</taxon>
        <taxon>Gammaproteobacteria</taxon>
        <taxon>Enterobacterales</taxon>
        <taxon>Enterobacteriaceae</taxon>
        <taxon>Klebsiella/Raoultella group</taxon>
        <taxon>Raoultella</taxon>
    </lineage>
</organism>
<name>A0A443VTP8_RAOPL</name>
<sequence>MKMLHYSFAQIEAFATIAETGSLSRAAIRLGKDRTTLRDLLDYLEDALGYALFLREGRSLALTAEGEQLFRQAHLLLRQAQAFESFAQTLPRTAGQELRVVYDPFVPRPFLCALADHLARRQLRMSCWSASRREAEQALADGQADLAICQANNRTLGSEMEWRALGTVDLRFYAMERLFADCARPLTLLNLSLVPQLVMHRRADEQIARRVQISGHTLYMNEKALLRHALQQGQGWGFLPDHFQAVDWQGVEEIDTEVGTQGLNVTMVMLWQPGMNKHPTLGEVVDFAPLLWKQDA</sequence>
<dbReference type="Pfam" id="PF03466">
    <property type="entry name" value="LysR_substrate"/>
    <property type="match status" value="1"/>
</dbReference>
<feature type="domain" description="HTH lysR-type" evidence="5">
    <location>
        <begin position="6"/>
        <end position="63"/>
    </location>
</feature>
<dbReference type="PANTHER" id="PTHR30579">
    <property type="entry name" value="TRANSCRIPTIONAL REGULATOR"/>
    <property type="match status" value="1"/>
</dbReference>
<dbReference type="AlphaFoldDB" id="A0A443VTP8"/>
<dbReference type="GO" id="GO:0003700">
    <property type="term" value="F:DNA-binding transcription factor activity"/>
    <property type="evidence" value="ECO:0007669"/>
    <property type="project" value="InterPro"/>
</dbReference>
<evidence type="ECO:0000256" key="1">
    <source>
        <dbReference type="ARBA" id="ARBA00009437"/>
    </source>
</evidence>
<dbReference type="SUPFAM" id="SSF53850">
    <property type="entry name" value="Periplasmic binding protein-like II"/>
    <property type="match status" value="1"/>
</dbReference>
<dbReference type="GO" id="GO:0003677">
    <property type="term" value="F:DNA binding"/>
    <property type="evidence" value="ECO:0007669"/>
    <property type="project" value="UniProtKB-KW"/>
</dbReference>
<dbReference type="Proteomes" id="UP000288843">
    <property type="component" value="Unassembled WGS sequence"/>
</dbReference>
<keyword evidence="2" id="KW-0805">Transcription regulation</keyword>
<dbReference type="InterPro" id="IPR036388">
    <property type="entry name" value="WH-like_DNA-bd_sf"/>
</dbReference>
<reference evidence="6 7" key="1">
    <citation type="submission" date="2018-06" db="EMBL/GenBank/DDBJ databases">
        <title>Carbapenemase-producing Enterobacteriaceae present in wastewater treatment plant effluent and nearby surface waters in the US.</title>
        <authorList>
            <person name="Mathys D.A."/>
            <person name="Mollenkopf D.F."/>
            <person name="Feicht S.M."/>
            <person name="Adams R.J."/>
            <person name="Albers A.L."/>
            <person name="Stuever D.M."/>
            <person name="Daniels J.B."/>
            <person name="Wittum T.E."/>
        </authorList>
    </citation>
    <scope>NUCLEOTIDE SEQUENCE [LARGE SCALE GENOMIC DNA]</scope>
    <source>
        <strain evidence="6 7">GEO_47_Down_B</strain>
    </source>
</reference>
<accession>A0A443VTP8</accession>
<evidence type="ECO:0000259" key="5">
    <source>
        <dbReference type="PROSITE" id="PS50931"/>
    </source>
</evidence>
<dbReference type="RefSeq" id="WP_128319433.1">
    <property type="nucleotide sequence ID" value="NZ_JAUBKS010000007.1"/>
</dbReference>
<comment type="caution">
    <text evidence="6">The sequence shown here is derived from an EMBL/GenBank/DDBJ whole genome shotgun (WGS) entry which is preliminary data.</text>
</comment>
<dbReference type="Gene3D" id="1.10.10.10">
    <property type="entry name" value="Winged helix-like DNA-binding domain superfamily/Winged helix DNA-binding domain"/>
    <property type="match status" value="1"/>
</dbReference>
<dbReference type="PROSITE" id="PS50931">
    <property type="entry name" value="HTH_LYSR"/>
    <property type="match status" value="1"/>
</dbReference>
<evidence type="ECO:0000256" key="2">
    <source>
        <dbReference type="ARBA" id="ARBA00023015"/>
    </source>
</evidence>
<dbReference type="SUPFAM" id="SSF46785">
    <property type="entry name" value="Winged helix' DNA-binding domain"/>
    <property type="match status" value="1"/>
</dbReference>
<keyword evidence="4" id="KW-0804">Transcription</keyword>
<dbReference type="InterPro" id="IPR000847">
    <property type="entry name" value="LysR_HTH_N"/>
</dbReference>
<evidence type="ECO:0000313" key="6">
    <source>
        <dbReference type="EMBL" id="RWT25658.1"/>
    </source>
</evidence>
<protein>
    <submittedName>
        <fullName evidence="6">LysR family transcriptional regulator</fullName>
    </submittedName>
</protein>
<proteinExistence type="inferred from homology"/>
<evidence type="ECO:0000256" key="3">
    <source>
        <dbReference type="ARBA" id="ARBA00023125"/>
    </source>
</evidence>
<dbReference type="InterPro" id="IPR036390">
    <property type="entry name" value="WH_DNA-bd_sf"/>
</dbReference>
<dbReference type="InterPro" id="IPR050176">
    <property type="entry name" value="LTTR"/>
</dbReference>
<evidence type="ECO:0000256" key="4">
    <source>
        <dbReference type="ARBA" id="ARBA00023163"/>
    </source>
</evidence>
<evidence type="ECO:0000313" key="7">
    <source>
        <dbReference type="Proteomes" id="UP000288843"/>
    </source>
</evidence>
<gene>
    <name evidence="6" type="ORF">DN603_02385</name>
</gene>